<comment type="caution">
    <text evidence="1">The sequence shown here is derived from an EMBL/GenBank/DDBJ whole genome shotgun (WGS) entry which is preliminary data.</text>
</comment>
<organism evidence="1 2">
    <name type="scientific">Plakobranchus ocellatus</name>
    <dbReference type="NCBI Taxonomy" id="259542"/>
    <lineage>
        <taxon>Eukaryota</taxon>
        <taxon>Metazoa</taxon>
        <taxon>Spiralia</taxon>
        <taxon>Lophotrochozoa</taxon>
        <taxon>Mollusca</taxon>
        <taxon>Gastropoda</taxon>
        <taxon>Heterobranchia</taxon>
        <taxon>Euthyneura</taxon>
        <taxon>Panpulmonata</taxon>
        <taxon>Sacoglossa</taxon>
        <taxon>Placobranchoidea</taxon>
        <taxon>Plakobranchidae</taxon>
        <taxon>Plakobranchus</taxon>
    </lineage>
</organism>
<evidence type="ECO:0000313" key="2">
    <source>
        <dbReference type="Proteomes" id="UP000735302"/>
    </source>
</evidence>
<accession>A0AAV4C801</accession>
<dbReference type="AlphaFoldDB" id="A0AAV4C801"/>
<name>A0AAV4C801_9GAST</name>
<dbReference type="EMBL" id="BLXT01005891">
    <property type="protein sequence ID" value="GFO27189.1"/>
    <property type="molecule type" value="Genomic_DNA"/>
</dbReference>
<dbReference type="Proteomes" id="UP000735302">
    <property type="component" value="Unassembled WGS sequence"/>
</dbReference>
<protein>
    <submittedName>
        <fullName evidence="1">Uncharacterized protein</fullName>
    </submittedName>
</protein>
<evidence type="ECO:0000313" key="1">
    <source>
        <dbReference type="EMBL" id="GFO27189.1"/>
    </source>
</evidence>
<gene>
    <name evidence="1" type="ORF">PoB_005369400</name>
</gene>
<reference evidence="1 2" key="1">
    <citation type="journal article" date="2021" name="Elife">
        <title>Chloroplast acquisition without the gene transfer in kleptoplastic sea slugs, Plakobranchus ocellatus.</title>
        <authorList>
            <person name="Maeda T."/>
            <person name="Takahashi S."/>
            <person name="Yoshida T."/>
            <person name="Shimamura S."/>
            <person name="Takaki Y."/>
            <person name="Nagai Y."/>
            <person name="Toyoda A."/>
            <person name="Suzuki Y."/>
            <person name="Arimoto A."/>
            <person name="Ishii H."/>
            <person name="Satoh N."/>
            <person name="Nishiyama T."/>
            <person name="Hasebe M."/>
            <person name="Maruyama T."/>
            <person name="Minagawa J."/>
            <person name="Obokata J."/>
            <person name="Shigenobu S."/>
        </authorList>
    </citation>
    <scope>NUCLEOTIDE SEQUENCE [LARGE SCALE GENOMIC DNA]</scope>
</reference>
<keyword evidence="2" id="KW-1185">Reference proteome</keyword>
<proteinExistence type="predicted"/>
<sequence>MVNLGRTALSVIEISENGARSDDQPSGLHVSRTGLPNTNAEIKLCVSITRLLEARANVRGKMYRSKKDSKYIQMRSKCPSIEPLPSVFKGQLATPCTQTLASPVPQNLDVPKGLRCERPSLETSPSISRKVIRLSPWLTPYQ</sequence>